<dbReference type="Proteomes" id="UP000799428">
    <property type="component" value="Unassembled WGS sequence"/>
</dbReference>
<organism evidence="2 3">
    <name type="scientific">Pleomassaria siparia CBS 279.74</name>
    <dbReference type="NCBI Taxonomy" id="1314801"/>
    <lineage>
        <taxon>Eukaryota</taxon>
        <taxon>Fungi</taxon>
        <taxon>Dikarya</taxon>
        <taxon>Ascomycota</taxon>
        <taxon>Pezizomycotina</taxon>
        <taxon>Dothideomycetes</taxon>
        <taxon>Pleosporomycetidae</taxon>
        <taxon>Pleosporales</taxon>
        <taxon>Pleomassariaceae</taxon>
        <taxon>Pleomassaria</taxon>
    </lineage>
</organism>
<name>A0A6G1JRE0_9PLEO</name>
<feature type="region of interest" description="Disordered" evidence="1">
    <location>
        <begin position="68"/>
        <end position="91"/>
    </location>
</feature>
<dbReference type="EMBL" id="MU005792">
    <property type="protein sequence ID" value="KAF2702805.1"/>
    <property type="molecule type" value="Genomic_DNA"/>
</dbReference>
<keyword evidence="3" id="KW-1185">Reference proteome</keyword>
<evidence type="ECO:0000313" key="2">
    <source>
        <dbReference type="EMBL" id="KAF2702805.1"/>
    </source>
</evidence>
<dbReference type="AlphaFoldDB" id="A0A6G1JRE0"/>
<accession>A0A6G1JRE0</accession>
<evidence type="ECO:0000256" key="1">
    <source>
        <dbReference type="SAM" id="MobiDB-lite"/>
    </source>
</evidence>
<dbReference type="OrthoDB" id="10609879at2759"/>
<sequence length="229" mass="27457">MSNSTPKSQMHRAQRIQHYRMKQRQYLQWRSAQQKQQDQTCYFPPHLRVLRNEWFATRFERYRDRALSAETETTSMTEKKEQGPKQYTPSDIQDTLDELDATRQRIWWWLGLNDDNACWKQPLRTDEHWKENVYEQLRLQAAKRENRHMKETQSPHRKQRMNQEHTLTFQLVNETKGFTKLTPLRHSIISPGLRSRQTCGSTSVEVIANHIDLWLPAQPPLTALLDFNL</sequence>
<proteinExistence type="predicted"/>
<gene>
    <name evidence="2" type="ORF">K504DRAFT_539361</name>
</gene>
<reference evidence="2" key="1">
    <citation type="journal article" date="2020" name="Stud. Mycol.">
        <title>101 Dothideomycetes genomes: a test case for predicting lifestyles and emergence of pathogens.</title>
        <authorList>
            <person name="Haridas S."/>
            <person name="Albert R."/>
            <person name="Binder M."/>
            <person name="Bloem J."/>
            <person name="Labutti K."/>
            <person name="Salamov A."/>
            <person name="Andreopoulos B."/>
            <person name="Baker S."/>
            <person name="Barry K."/>
            <person name="Bills G."/>
            <person name="Bluhm B."/>
            <person name="Cannon C."/>
            <person name="Castanera R."/>
            <person name="Culley D."/>
            <person name="Daum C."/>
            <person name="Ezra D."/>
            <person name="Gonzalez J."/>
            <person name="Henrissat B."/>
            <person name="Kuo A."/>
            <person name="Liang C."/>
            <person name="Lipzen A."/>
            <person name="Lutzoni F."/>
            <person name="Magnuson J."/>
            <person name="Mondo S."/>
            <person name="Nolan M."/>
            <person name="Ohm R."/>
            <person name="Pangilinan J."/>
            <person name="Park H.-J."/>
            <person name="Ramirez L."/>
            <person name="Alfaro M."/>
            <person name="Sun H."/>
            <person name="Tritt A."/>
            <person name="Yoshinaga Y."/>
            <person name="Zwiers L.-H."/>
            <person name="Turgeon B."/>
            <person name="Goodwin S."/>
            <person name="Spatafora J."/>
            <person name="Crous P."/>
            <person name="Grigoriev I."/>
        </authorList>
    </citation>
    <scope>NUCLEOTIDE SEQUENCE</scope>
    <source>
        <strain evidence="2">CBS 279.74</strain>
    </source>
</reference>
<evidence type="ECO:0000313" key="3">
    <source>
        <dbReference type="Proteomes" id="UP000799428"/>
    </source>
</evidence>
<protein>
    <submittedName>
        <fullName evidence="2">Uncharacterized protein</fullName>
    </submittedName>
</protein>